<dbReference type="Proteomes" id="UP000028006">
    <property type="component" value="Unassembled WGS sequence"/>
</dbReference>
<organism evidence="1 2">
    <name type="scientific">Endozoicomonas montiporae</name>
    <dbReference type="NCBI Taxonomy" id="1027273"/>
    <lineage>
        <taxon>Bacteria</taxon>
        <taxon>Pseudomonadati</taxon>
        <taxon>Pseudomonadota</taxon>
        <taxon>Gammaproteobacteria</taxon>
        <taxon>Oceanospirillales</taxon>
        <taxon>Endozoicomonadaceae</taxon>
        <taxon>Endozoicomonas</taxon>
    </lineage>
</organism>
<dbReference type="AlphaFoldDB" id="A0A081NB85"/>
<dbReference type="RefSeq" id="WP_034872991.1">
    <property type="nucleotide sequence ID" value="NZ_JOKG01000001.1"/>
</dbReference>
<protein>
    <submittedName>
        <fullName evidence="1">Uncharacterized protein</fullName>
    </submittedName>
</protein>
<sequence>MSNDKLDDKAKWLINTLKEPMKEPGTTLNYDPLNKKLILIQMPCHDCVSEAASDEERKEKAMNLLEMVNTLIDAAATHEQITLSKGTLAGMSQTLMRIRNLIHTQYTEYKLDP</sequence>
<evidence type="ECO:0000313" key="2">
    <source>
        <dbReference type="Proteomes" id="UP000028006"/>
    </source>
</evidence>
<proteinExistence type="predicted"/>
<evidence type="ECO:0000313" key="1">
    <source>
        <dbReference type="EMBL" id="KEQ15708.1"/>
    </source>
</evidence>
<comment type="caution">
    <text evidence="1">The sequence shown here is derived from an EMBL/GenBank/DDBJ whole genome shotgun (WGS) entry which is preliminary data.</text>
</comment>
<keyword evidence="2" id="KW-1185">Reference proteome</keyword>
<name>A0A081NB85_9GAMM</name>
<gene>
    <name evidence="1" type="ORF">GZ77_03825</name>
</gene>
<dbReference type="EMBL" id="JOKG01000001">
    <property type="protein sequence ID" value="KEQ15708.1"/>
    <property type="molecule type" value="Genomic_DNA"/>
</dbReference>
<reference evidence="1 2" key="1">
    <citation type="submission" date="2014-06" db="EMBL/GenBank/DDBJ databases">
        <title>Whole Genome Sequences of Three Symbiotic Endozoicomonas Bacteria.</title>
        <authorList>
            <person name="Neave M.J."/>
            <person name="Apprill A."/>
            <person name="Voolstra C.R."/>
        </authorList>
    </citation>
    <scope>NUCLEOTIDE SEQUENCE [LARGE SCALE GENOMIC DNA]</scope>
    <source>
        <strain evidence="1 2">LMG 24815</strain>
    </source>
</reference>
<accession>A0A081NB85</accession>